<dbReference type="Gene3D" id="3.30.110.10">
    <property type="entry name" value="Translation initiation factor 3 (IF-3), C-terminal domain"/>
    <property type="match status" value="1"/>
</dbReference>
<keyword evidence="2 7" id="KW-0396">Initiation factor</keyword>
<dbReference type="GO" id="GO:0043022">
    <property type="term" value="F:ribosome binding"/>
    <property type="evidence" value="ECO:0007669"/>
    <property type="project" value="TreeGrafter"/>
</dbReference>
<dbReference type="PANTHER" id="PTHR10938">
    <property type="entry name" value="TRANSLATION INITIATION FACTOR IF-3"/>
    <property type="match status" value="1"/>
</dbReference>
<dbReference type="InterPro" id="IPR019815">
    <property type="entry name" value="Translation_initiation_fac_3_C"/>
</dbReference>
<dbReference type="InterPro" id="IPR036788">
    <property type="entry name" value="T_IF-3_C_sf"/>
</dbReference>
<dbReference type="EMBL" id="MFKM01000018">
    <property type="protein sequence ID" value="OGG43289.1"/>
    <property type="molecule type" value="Genomic_DNA"/>
</dbReference>
<dbReference type="GO" id="GO:0005737">
    <property type="term" value="C:cytoplasm"/>
    <property type="evidence" value="ECO:0007669"/>
    <property type="project" value="UniProtKB-ARBA"/>
</dbReference>
<evidence type="ECO:0000256" key="3">
    <source>
        <dbReference type="ARBA" id="ARBA00022917"/>
    </source>
</evidence>
<dbReference type="InterPro" id="IPR001288">
    <property type="entry name" value="Translation_initiation_fac_3"/>
</dbReference>
<dbReference type="InterPro" id="IPR036787">
    <property type="entry name" value="T_IF-3_N_sf"/>
</dbReference>
<gene>
    <name evidence="7" type="ORF">A3G50_02015</name>
</gene>
<dbReference type="STRING" id="1798473.A3G50_02015"/>
<evidence type="ECO:0000256" key="1">
    <source>
        <dbReference type="ARBA" id="ARBA00005439"/>
    </source>
</evidence>
<sequence>MYYHKTLDKILINNFIRAKEVRVISETGEQLGIMNVFNAIDLAKSKGLDLIQVTEKVEPPVCRIANYGKYLYSQQKKEKKMAKPKGGELKEIRLTFGISPHDMEVRAKQSQKFLNEGDKVKVNMALRGREKAMGNFAREKLQKFLESLNLLIPIKTEREIKREPRGFTTIVSKSSSKT</sequence>
<comment type="similarity">
    <text evidence="1">Belongs to the IF-3 family.</text>
</comment>
<evidence type="ECO:0000313" key="7">
    <source>
        <dbReference type="EMBL" id="OGG43289.1"/>
    </source>
</evidence>
<dbReference type="SUPFAM" id="SSF54364">
    <property type="entry name" value="Translation initiation factor IF3, N-terminal domain"/>
    <property type="match status" value="1"/>
</dbReference>
<dbReference type="GO" id="GO:0003743">
    <property type="term" value="F:translation initiation factor activity"/>
    <property type="evidence" value="ECO:0007669"/>
    <property type="project" value="UniProtKB-UniRule"/>
</dbReference>
<proteinExistence type="inferred from homology"/>
<dbReference type="InterPro" id="IPR019814">
    <property type="entry name" value="Translation_initiation_fac_3_N"/>
</dbReference>
<evidence type="ECO:0000259" key="5">
    <source>
        <dbReference type="Pfam" id="PF00707"/>
    </source>
</evidence>
<feature type="domain" description="Translation initiation factor 3 N-terminal" evidence="6">
    <location>
        <begin position="12"/>
        <end position="80"/>
    </location>
</feature>
<dbReference type="Gene3D" id="3.10.20.80">
    <property type="entry name" value="Translation initiation factor 3 (IF-3), N-terminal domain"/>
    <property type="match status" value="1"/>
</dbReference>
<feature type="domain" description="Translation initiation factor 3 C-terminal" evidence="5">
    <location>
        <begin position="88"/>
        <end position="172"/>
    </location>
</feature>
<dbReference type="GO" id="GO:0032790">
    <property type="term" value="P:ribosome disassembly"/>
    <property type="evidence" value="ECO:0007669"/>
    <property type="project" value="TreeGrafter"/>
</dbReference>
<evidence type="ECO:0000313" key="8">
    <source>
        <dbReference type="Proteomes" id="UP000176633"/>
    </source>
</evidence>
<evidence type="ECO:0000259" key="6">
    <source>
        <dbReference type="Pfam" id="PF05198"/>
    </source>
</evidence>
<dbReference type="AlphaFoldDB" id="A0A1F6C275"/>
<organism evidence="7 8">
    <name type="scientific">Candidatus Jorgensenbacteria bacterium RIFCSPLOWO2_12_FULL_42_11</name>
    <dbReference type="NCBI Taxonomy" id="1798473"/>
    <lineage>
        <taxon>Bacteria</taxon>
        <taxon>Candidatus Joergenseniibacteriota</taxon>
    </lineage>
</organism>
<protein>
    <recommendedName>
        <fullName evidence="4">Translation initiation factor IF-3</fullName>
    </recommendedName>
</protein>
<dbReference type="Pfam" id="PF05198">
    <property type="entry name" value="IF3_N"/>
    <property type="match status" value="1"/>
</dbReference>
<dbReference type="NCBIfam" id="TIGR00168">
    <property type="entry name" value="infC"/>
    <property type="match status" value="1"/>
</dbReference>
<name>A0A1F6C275_9BACT</name>
<comment type="caution">
    <text evidence="7">The sequence shown here is derived from an EMBL/GenBank/DDBJ whole genome shotgun (WGS) entry which is preliminary data.</text>
</comment>
<evidence type="ECO:0000256" key="4">
    <source>
        <dbReference type="NCBIfam" id="TIGR00168"/>
    </source>
</evidence>
<reference evidence="7 8" key="1">
    <citation type="journal article" date="2016" name="Nat. Commun.">
        <title>Thousands of microbial genomes shed light on interconnected biogeochemical processes in an aquifer system.</title>
        <authorList>
            <person name="Anantharaman K."/>
            <person name="Brown C.T."/>
            <person name="Hug L.A."/>
            <person name="Sharon I."/>
            <person name="Castelle C.J."/>
            <person name="Probst A.J."/>
            <person name="Thomas B.C."/>
            <person name="Singh A."/>
            <person name="Wilkins M.J."/>
            <person name="Karaoz U."/>
            <person name="Brodie E.L."/>
            <person name="Williams K.H."/>
            <person name="Hubbard S.S."/>
            <person name="Banfield J.F."/>
        </authorList>
    </citation>
    <scope>NUCLEOTIDE SEQUENCE [LARGE SCALE GENOMIC DNA]</scope>
</reference>
<dbReference type="Pfam" id="PF00707">
    <property type="entry name" value="IF3_C"/>
    <property type="match status" value="1"/>
</dbReference>
<keyword evidence="3" id="KW-0648">Protein biosynthesis</keyword>
<dbReference type="Proteomes" id="UP000176633">
    <property type="component" value="Unassembled WGS sequence"/>
</dbReference>
<dbReference type="SUPFAM" id="SSF55200">
    <property type="entry name" value="Translation initiation factor IF3, C-terminal domain"/>
    <property type="match status" value="1"/>
</dbReference>
<accession>A0A1F6C275</accession>
<dbReference type="PANTHER" id="PTHR10938:SF0">
    <property type="entry name" value="TRANSLATION INITIATION FACTOR IF-3, MITOCHONDRIAL"/>
    <property type="match status" value="1"/>
</dbReference>
<evidence type="ECO:0000256" key="2">
    <source>
        <dbReference type="ARBA" id="ARBA00022540"/>
    </source>
</evidence>